<proteinExistence type="predicted"/>
<keyword evidence="3" id="KW-1185">Reference proteome</keyword>
<dbReference type="PaxDb" id="4081-Solyc07g021490.1.1"/>
<dbReference type="InterPro" id="IPR013766">
    <property type="entry name" value="Thioredoxin_domain"/>
</dbReference>
<evidence type="ECO:0000313" key="3">
    <source>
        <dbReference type="Proteomes" id="UP000004994"/>
    </source>
</evidence>
<dbReference type="STRING" id="4081.A0A3Q7H9P1"/>
<dbReference type="Proteomes" id="UP000004994">
    <property type="component" value="Chromosome 7"/>
</dbReference>
<reference evidence="2" key="2">
    <citation type="submission" date="2019-01" db="UniProtKB">
        <authorList>
            <consortium name="EnsemblPlants"/>
        </authorList>
    </citation>
    <scope>IDENTIFICATION</scope>
    <source>
        <strain evidence="2">cv. Heinz 1706</strain>
    </source>
</reference>
<protein>
    <recommendedName>
        <fullName evidence="1">Thioredoxin domain-containing protein</fullName>
    </recommendedName>
</protein>
<dbReference type="EnsemblPlants" id="Solyc07g021490.2.1">
    <property type="protein sequence ID" value="Solyc07g021490.2.1"/>
    <property type="gene ID" value="Solyc07g021490.2"/>
</dbReference>
<dbReference type="SUPFAM" id="SSF52833">
    <property type="entry name" value="Thioredoxin-like"/>
    <property type="match status" value="1"/>
</dbReference>
<feature type="domain" description="Thioredoxin" evidence="1">
    <location>
        <begin position="7"/>
        <end position="50"/>
    </location>
</feature>
<dbReference type="InterPro" id="IPR036249">
    <property type="entry name" value="Thioredoxin-like_sf"/>
</dbReference>
<sequence length="207" mass="23147">MAFNPGKNVCVEFYAPSHGQCKQLAPILDEVDVSFESDADVMIATIDIFNRKLSRSNVILLFISSQQMDSSCSIKNYIPVHGIFTDVPPILYTTFVMQDPLSVLKTKDDKVFVPPTPIKLPEYQRGVGTVEEIKFMVCKHSGQDENPEDVIDKNCKILKVLRAMVMEGVELGSFRLRDVAILFYDGWKKSRDTNAPLAGGRSSPMPL</sequence>
<reference evidence="2" key="1">
    <citation type="journal article" date="2012" name="Nature">
        <title>The tomato genome sequence provides insights into fleshy fruit evolution.</title>
        <authorList>
            <consortium name="Tomato Genome Consortium"/>
        </authorList>
    </citation>
    <scope>NUCLEOTIDE SEQUENCE [LARGE SCALE GENOMIC DNA]</scope>
    <source>
        <strain evidence="2">cv. Heinz 1706</strain>
    </source>
</reference>
<accession>A0A3Q7H9P1</accession>
<dbReference type="Gramene" id="Solyc07g021490.2.1">
    <property type="protein sequence ID" value="Solyc07g021490.2.1"/>
    <property type="gene ID" value="Solyc07g021490.2"/>
</dbReference>
<dbReference type="InParanoid" id="A0A3Q7H9P1"/>
<dbReference type="Gene3D" id="3.40.30.10">
    <property type="entry name" value="Glutaredoxin"/>
    <property type="match status" value="1"/>
</dbReference>
<evidence type="ECO:0000259" key="1">
    <source>
        <dbReference type="Pfam" id="PF00085"/>
    </source>
</evidence>
<evidence type="ECO:0000313" key="2">
    <source>
        <dbReference type="EnsemblPlants" id="Solyc07g021490.2.1"/>
    </source>
</evidence>
<name>A0A3Q7H9P1_SOLLC</name>
<dbReference type="Pfam" id="PF00085">
    <property type="entry name" value="Thioredoxin"/>
    <property type="match status" value="1"/>
</dbReference>
<organism evidence="2">
    <name type="scientific">Solanum lycopersicum</name>
    <name type="common">Tomato</name>
    <name type="synonym">Lycopersicon esculentum</name>
    <dbReference type="NCBI Taxonomy" id="4081"/>
    <lineage>
        <taxon>Eukaryota</taxon>
        <taxon>Viridiplantae</taxon>
        <taxon>Streptophyta</taxon>
        <taxon>Embryophyta</taxon>
        <taxon>Tracheophyta</taxon>
        <taxon>Spermatophyta</taxon>
        <taxon>Magnoliopsida</taxon>
        <taxon>eudicotyledons</taxon>
        <taxon>Gunneridae</taxon>
        <taxon>Pentapetalae</taxon>
        <taxon>asterids</taxon>
        <taxon>lamiids</taxon>
        <taxon>Solanales</taxon>
        <taxon>Solanaceae</taxon>
        <taxon>Solanoideae</taxon>
        <taxon>Solaneae</taxon>
        <taxon>Solanum</taxon>
        <taxon>Solanum subgen. Lycopersicon</taxon>
    </lineage>
</organism>
<dbReference type="AlphaFoldDB" id="A0A3Q7H9P1"/>